<dbReference type="STRING" id="1127673.GLIP_1014"/>
<dbReference type="Proteomes" id="UP000006334">
    <property type="component" value="Unassembled WGS sequence"/>
</dbReference>
<organism evidence="3 4">
    <name type="scientific">Aliiglaciecola lipolytica E3</name>
    <dbReference type="NCBI Taxonomy" id="1127673"/>
    <lineage>
        <taxon>Bacteria</taxon>
        <taxon>Pseudomonadati</taxon>
        <taxon>Pseudomonadota</taxon>
        <taxon>Gammaproteobacteria</taxon>
        <taxon>Alteromonadales</taxon>
        <taxon>Alteromonadaceae</taxon>
        <taxon>Aliiglaciecola</taxon>
    </lineage>
</organism>
<keyword evidence="2" id="KW-0472">Membrane</keyword>
<evidence type="ECO:0000256" key="1">
    <source>
        <dbReference type="SAM" id="Coils"/>
    </source>
</evidence>
<protein>
    <submittedName>
        <fullName evidence="3">Uncharacterized protein</fullName>
    </submittedName>
</protein>
<feature type="transmembrane region" description="Helical" evidence="2">
    <location>
        <begin position="57"/>
        <end position="75"/>
    </location>
</feature>
<dbReference type="eggNOG" id="ENOG5032SC5">
    <property type="taxonomic scope" value="Bacteria"/>
</dbReference>
<proteinExistence type="predicted"/>
<keyword evidence="1" id="KW-0175">Coiled coil</keyword>
<dbReference type="RefSeq" id="WP_008843473.1">
    <property type="nucleotide sequence ID" value="NZ_BAEN01000022.1"/>
</dbReference>
<evidence type="ECO:0000256" key="2">
    <source>
        <dbReference type="SAM" id="Phobius"/>
    </source>
</evidence>
<keyword evidence="4" id="KW-1185">Reference proteome</keyword>
<keyword evidence="2" id="KW-1133">Transmembrane helix</keyword>
<sequence>MSNRNFESDLRAQLDSLNKEKLPERDLWAGIEIALAEEAAPNQQAQKRRTNSTAPKVVAMAASFALVAVISWFSLNPSTQQMTQQDLVSALSSQHQMQKNALLVKFQDQPALTENWQKQLAELDEAAEAIKAALKHDENNMALLKMLQNVHQQQIDLIERVHSPKWRQI</sequence>
<dbReference type="AlphaFoldDB" id="K6XPP5"/>
<dbReference type="OrthoDB" id="6227277at2"/>
<accession>K6XPP5</accession>
<dbReference type="EMBL" id="BAEN01000022">
    <property type="protein sequence ID" value="GAC13656.1"/>
    <property type="molecule type" value="Genomic_DNA"/>
</dbReference>
<name>K6XPP5_9ALTE</name>
<feature type="coiled-coil region" evidence="1">
    <location>
        <begin position="113"/>
        <end position="140"/>
    </location>
</feature>
<keyword evidence="2" id="KW-0812">Transmembrane</keyword>
<evidence type="ECO:0000313" key="4">
    <source>
        <dbReference type="Proteomes" id="UP000006334"/>
    </source>
</evidence>
<evidence type="ECO:0000313" key="3">
    <source>
        <dbReference type="EMBL" id="GAC13656.1"/>
    </source>
</evidence>
<reference evidence="3 4" key="1">
    <citation type="journal article" date="2017" name="Antonie Van Leeuwenhoek">
        <title>Rhizobium rhizosphaerae sp. nov., a novel species isolated from rice rhizosphere.</title>
        <authorList>
            <person name="Zhao J.J."/>
            <person name="Zhang J."/>
            <person name="Zhang R.J."/>
            <person name="Zhang C.W."/>
            <person name="Yin H.Q."/>
            <person name="Zhang X.X."/>
        </authorList>
    </citation>
    <scope>NUCLEOTIDE SEQUENCE [LARGE SCALE GENOMIC DNA]</scope>
    <source>
        <strain evidence="3 4">E3</strain>
    </source>
</reference>
<comment type="caution">
    <text evidence="3">The sequence shown here is derived from an EMBL/GenBank/DDBJ whole genome shotgun (WGS) entry which is preliminary data.</text>
</comment>
<gene>
    <name evidence="3" type="ORF">GLIP_1014</name>
</gene>